<feature type="domain" description="Prephenate dehydratase" evidence="6">
    <location>
        <begin position="2"/>
        <end position="188"/>
    </location>
</feature>
<accession>A0A4T0R8E4</accession>
<dbReference type="PANTHER" id="PTHR21022:SF19">
    <property type="entry name" value="PREPHENATE DEHYDRATASE-RELATED"/>
    <property type="match status" value="1"/>
</dbReference>
<protein>
    <recommendedName>
        <fullName evidence="6">Prephenate dehydratase domain-containing protein</fullName>
    </recommendedName>
</protein>
<comment type="pathway">
    <text evidence="5">Amino-acid biosynthesis.</text>
</comment>
<evidence type="ECO:0000259" key="6">
    <source>
        <dbReference type="PROSITE" id="PS51171"/>
    </source>
</evidence>
<evidence type="ECO:0000256" key="5">
    <source>
        <dbReference type="ARBA" id="ARBA00029440"/>
    </source>
</evidence>
<evidence type="ECO:0000256" key="1">
    <source>
        <dbReference type="ARBA" id="ARBA00022605"/>
    </source>
</evidence>
<keyword evidence="2" id="KW-0057">Aromatic amino acid biosynthesis</keyword>
<sequence length="209" mass="23653">MKLGYLGPVGSYSNILTEKHFKTSEYTLHPHSEIRRLFENLDNGDIDLAIIPIRNSTFGQVKESAAEIARREDLIKLEEYQLKVEHCLVARAGTKLENIRLVSSHEQALGQCEKYLTNKKINQRIKASSTANATERLSNVDQIEGLDISECASICSETCAGLFDNLIILEHAIQDNKDNTTTFHLMTNKKLERPQGDKLLDHKNDIFNL</sequence>
<dbReference type="PROSITE" id="PS51171">
    <property type="entry name" value="PREPHENATE_DEHYDR_3"/>
    <property type="match status" value="1"/>
</dbReference>
<keyword evidence="1" id="KW-0028">Amino-acid biosynthesis</keyword>
<dbReference type="Pfam" id="PF00800">
    <property type="entry name" value="PDT"/>
    <property type="match status" value="1"/>
</dbReference>
<evidence type="ECO:0000256" key="2">
    <source>
        <dbReference type="ARBA" id="ARBA00023141"/>
    </source>
</evidence>
<dbReference type="PANTHER" id="PTHR21022">
    <property type="entry name" value="PREPHENATE DEHYDRATASE P PROTEIN"/>
    <property type="match status" value="1"/>
</dbReference>
<dbReference type="GO" id="GO:0005737">
    <property type="term" value="C:cytoplasm"/>
    <property type="evidence" value="ECO:0007669"/>
    <property type="project" value="TreeGrafter"/>
</dbReference>
<keyword evidence="4" id="KW-0456">Lyase</keyword>
<gene>
    <name evidence="7" type="ORF">E3Q10_00330</name>
</gene>
<dbReference type="GO" id="GO:0009094">
    <property type="term" value="P:L-phenylalanine biosynthetic process"/>
    <property type="evidence" value="ECO:0007669"/>
    <property type="project" value="UniProtKB-KW"/>
</dbReference>
<comment type="caution">
    <text evidence="7">The sequence shown here is derived from an EMBL/GenBank/DDBJ whole genome shotgun (WGS) entry which is preliminary data.</text>
</comment>
<evidence type="ECO:0000313" key="8">
    <source>
        <dbReference type="Proteomes" id="UP000305647"/>
    </source>
</evidence>
<dbReference type="Proteomes" id="UP000305647">
    <property type="component" value="Unassembled WGS sequence"/>
</dbReference>
<dbReference type="EMBL" id="SPRO01000002">
    <property type="protein sequence ID" value="TIC34225.1"/>
    <property type="molecule type" value="Genomic_DNA"/>
</dbReference>
<reference evidence="7 8" key="1">
    <citation type="submission" date="2019-03" db="EMBL/GenBank/DDBJ databases">
        <title>Sequencing 25 genomes of Wallemia mellicola.</title>
        <authorList>
            <person name="Gostincar C."/>
        </authorList>
    </citation>
    <scope>NUCLEOTIDE SEQUENCE [LARGE SCALE GENOMIC DNA]</scope>
    <source>
        <strain evidence="7 8">EXF-8738</strain>
    </source>
</reference>
<proteinExistence type="predicted"/>
<dbReference type="Gene3D" id="3.40.190.10">
    <property type="entry name" value="Periplasmic binding protein-like II"/>
    <property type="match status" value="2"/>
</dbReference>
<dbReference type="AlphaFoldDB" id="A0A4T0R8E4"/>
<name>A0A4T0R8E4_9BASI</name>
<organism evidence="7 8">
    <name type="scientific">Wallemia mellicola</name>
    <dbReference type="NCBI Taxonomy" id="1708541"/>
    <lineage>
        <taxon>Eukaryota</taxon>
        <taxon>Fungi</taxon>
        <taxon>Dikarya</taxon>
        <taxon>Basidiomycota</taxon>
        <taxon>Wallemiomycotina</taxon>
        <taxon>Wallemiomycetes</taxon>
        <taxon>Wallemiales</taxon>
        <taxon>Wallemiaceae</taxon>
        <taxon>Wallemia</taxon>
    </lineage>
</organism>
<dbReference type="InterPro" id="IPR001086">
    <property type="entry name" value="Preph_deHydtase"/>
</dbReference>
<dbReference type="SUPFAM" id="SSF53850">
    <property type="entry name" value="Periplasmic binding protein-like II"/>
    <property type="match status" value="1"/>
</dbReference>
<evidence type="ECO:0000256" key="3">
    <source>
        <dbReference type="ARBA" id="ARBA00023222"/>
    </source>
</evidence>
<evidence type="ECO:0000256" key="4">
    <source>
        <dbReference type="ARBA" id="ARBA00023239"/>
    </source>
</evidence>
<dbReference type="GO" id="GO:0004664">
    <property type="term" value="F:prephenate dehydratase activity"/>
    <property type="evidence" value="ECO:0007669"/>
    <property type="project" value="InterPro"/>
</dbReference>
<evidence type="ECO:0000313" key="7">
    <source>
        <dbReference type="EMBL" id="TIC34225.1"/>
    </source>
</evidence>
<keyword evidence="3" id="KW-0584">Phenylalanine biosynthesis</keyword>